<proteinExistence type="predicted"/>
<evidence type="ECO:0000313" key="1">
    <source>
        <dbReference type="EMBL" id="GBP64712.1"/>
    </source>
</evidence>
<protein>
    <submittedName>
        <fullName evidence="1">Uncharacterized protein</fullName>
    </submittedName>
</protein>
<gene>
    <name evidence="1" type="ORF">EVAR_59878_1</name>
</gene>
<organism evidence="1 2">
    <name type="scientific">Eumeta variegata</name>
    <name type="common">Bagworm moth</name>
    <name type="synonym">Eumeta japonica</name>
    <dbReference type="NCBI Taxonomy" id="151549"/>
    <lineage>
        <taxon>Eukaryota</taxon>
        <taxon>Metazoa</taxon>
        <taxon>Ecdysozoa</taxon>
        <taxon>Arthropoda</taxon>
        <taxon>Hexapoda</taxon>
        <taxon>Insecta</taxon>
        <taxon>Pterygota</taxon>
        <taxon>Neoptera</taxon>
        <taxon>Endopterygota</taxon>
        <taxon>Lepidoptera</taxon>
        <taxon>Glossata</taxon>
        <taxon>Ditrysia</taxon>
        <taxon>Tineoidea</taxon>
        <taxon>Psychidae</taxon>
        <taxon>Oiketicinae</taxon>
        <taxon>Eumeta</taxon>
    </lineage>
</organism>
<evidence type="ECO:0000313" key="2">
    <source>
        <dbReference type="Proteomes" id="UP000299102"/>
    </source>
</evidence>
<accession>A0A4C1XNZ8</accession>
<dbReference type="EMBL" id="BGZK01000906">
    <property type="protein sequence ID" value="GBP64712.1"/>
    <property type="molecule type" value="Genomic_DNA"/>
</dbReference>
<keyword evidence="2" id="KW-1185">Reference proteome</keyword>
<reference evidence="1 2" key="1">
    <citation type="journal article" date="2019" name="Commun. Biol.">
        <title>The bagworm genome reveals a unique fibroin gene that provides high tensile strength.</title>
        <authorList>
            <person name="Kono N."/>
            <person name="Nakamura H."/>
            <person name="Ohtoshi R."/>
            <person name="Tomita M."/>
            <person name="Numata K."/>
            <person name="Arakawa K."/>
        </authorList>
    </citation>
    <scope>NUCLEOTIDE SEQUENCE [LARGE SCALE GENOMIC DNA]</scope>
</reference>
<dbReference type="Proteomes" id="UP000299102">
    <property type="component" value="Unassembled WGS sequence"/>
</dbReference>
<sequence length="92" mass="10601">MVYKSNHGPWKPQSLVSDLRKIPLFIVHRSKFLKVFFQDESETIMADKSLPSIFESVEETSAPSMSKALKQKISKKSMKKTDVDLMVDVHFQ</sequence>
<dbReference type="AlphaFoldDB" id="A0A4C1XNZ8"/>
<name>A0A4C1XNZ8_EUMVA</name>
<comment type="caution">
    <text evidence="1">The sequence shown here is derived from an EMBL/GenBank/DDBJ whole genome shotgun (WGS) entry which is preliminary data.</text>
</comment>